<evidence type="ECO:0000256" key="4">
    <source>
        <dbReference type="ARBA" id="ARBA00022692"/>
    </source>
</evidence>
<dbReference type="PANTHER" id="PTHR30151">
    <property type="entry name" value="ALKANE SULFONATE ABC TRANSPORTER-RELATED, MEMBRANE SUBUNIT"/>
    <property type="match status" value="1"/>
</dbReference>
<dbReference type="InterPro" id="IPR000515">
    <property type="entry name" value="MetI-like"/>
</dbReference>
<comment type="similarity">
    <text evidence="7">Belongs to the binding-protein-dependent transport system permease family.</text>
</comment>
<feature type="transmembrane region" description="Helical" evidence="7">
    <location>
        <begin position="124"/>
        <end position="145"/>
    </location>
</feature>
<feature type="transmembrane region" description="Helical" evidence="7">
    <location>
        <begin position="166"/>
        <end position="183"/>
    </location>
</feature>
<evidence type="ECO:0000256" key="1">
    <source>
        <dbReference type="ARBA" id="ARBA00004651"/>
    </source>
</evidence>
<dbReference type="GO" id="GO:0005886">
    <property type="term" value="C:plasma membrane"/>
    <property type="evidence" value="ECO:0007669"/>
    <property type="project" value="UniProtKB-SubCell"/>
</dbReference>
<dbReference type="RefSeq" id="WP_127683434.1">
    <property type="nucleotide sequence ID" value="NZ_SACM01000003.1"/>
</dbReference>
<evidence type="ECO:0000313" key="9">
    <source>
        <dbReference type="EMBL" id="RVT85032.1"/>
    </source>
</evidence>
<evidence type="ECO:0000256" key="3">
    <source>
        <dbReference type="ARBA" id="ARBA00022475"/>
    </source>
</evidence>
<dbReference type="Proteomes" id="UP000288587">
    <property type="component" value="Unassembled WGS sequence"/>
</dbReference>
<name>A0A3S2UUI7_9BURK</name>
<feature type="transmembrane region" description="Helical" evidence="7">
    <location>
        <begin position="227"/>
        <end position="247"/>
    </location>
</feature>
<keyword evidence="6 7" id="KW-0472">Membrane</keyword>
<keyword evidence="10" id="KW-1185">Reference proteome</keyword>
<evidence type="ECO:0000256" key="7">
    <source>
        <dbReference type="RuleBase" id="RU363032"/>
    </source>
</evidence>
<feature type="transmembrane region" description="Helical" evidence="7">
    <location>
        <begin position="66"/>
        <end position="87"/>
    </location>
</feature>
<dbReference type="PANTHER" id="PTHR30151:SF41">
    <property type="entry name" value="ABC TRANSPORTER PERMEASE PROTEIN"/>
    <property type="match status" value="1"/>
</dbReference>
<dbReference type="GO" id="GO:0055085">
    <property type="term" value="P:transmembrane transport"/>
    <property type="evidence" value="ECO:0007669"/>
    <property type="project" value="InterPro"/>
</dbReference>
<dbReference type="SUPFAM" id="SSF161098">
    <property type="entry name" value="MetI-like"/>
    <property type="match status" value="1"/>
</dbReference>
<evidence type="ECO:0000256" key="6">
    <source>
        <dbReference type="ARBA" id="ARBA00023136"/>
    </source>
</evidence>
<keyword evidence="5 7" id="KW-1133">Transmembrane helix</keyword>
<reference evidence="9 10" key="1">
    <citation type="submission" date="2019-01" db="EMBL/GenBank/DDBJ databases">
        <authorList>
            <person name="Chen W.-M."/>
        </authorList>
    </citation>
    <scope>NUCLEOTIDE SEQUENCE [LARGE SCALE GENOMIC DNA]</scope>
    <source>
        <strain evidence="9 10">CCP-18</strain>
    </source>
</reference>
<dbReference type="PROSITE" id="PS50928">
    <property type="entry name" value="ABC_TM1"/>
    <property type="match status" value="1"/>
</dbReference>
<feature type="domain" description="ABC transmembrane type-1" evidence="8">
    <location>
        <begin position="60"/>
        <end position="244"/>
    </location>
</feature>
<dbReference type="AlphaFoldDB" id="A0A3S2UUI7"/>
<dbReference type="CDD" id="cd06261">
    <property type="entry name" value="TM_PBP2"/>
    <property type="match status" value="1"/>
</dbReference>
<keyword evidence="4 7" id="KW-0812">Transmembrane</keyword>
<accession>A0A3S2UUI7</accession>
<feature type="transmembrane region" description="Helical" evidence="7">
    <location>
        <begin position="94"/>
        <end position="118"/>
    </location>
</feature>
<dbReference type="Gene3D" id="1.10.3720.10">
    <property type="entry name" value="MetI-like"/>
    <property type="match status" value="1"/>
</dbReference>
<keyword evidence="2 7" id="KW-0813">Transport</keyword>
<proteinExistence type="inferred from homology"/>
<evidence type="ECO:0000313" key="10">
    <source>
        <dbReference type="Proteomes" id="UP000288587"/>
    </source>
</evidence>
<dbReference type="Pfam" id="PF00528">
    <property type="entry name" value="BPD_transp_1"/>
    <property type="match status" value="1"/>
</dbReference>
<evidence type="ECO:0000256" key="2">
    <source>
        <dbReference type="ARBA" id="ARBA00022448"/>
    </source>
</evidence>
<dbReference type="EMBL" id="SACM01000003">
    <property type="protein sequence ID" value="RVT85032.1"/>
    <property type="molecule type" value="Genomic_DNA"/>
</dbReference>
<dbReference type="InterPro" id="IPR035906">
    <property type="entry name" value="MetI-like_sf"/>
</dbReference>
<comment type="subcellular location">
    <subcellularLocation>
        <location evidence="1 7">Cell membrane</location>
        <topology evidence="1 7">Multi-pass membrane protein</topology>
    </subcellularLocation>
</comment>
<comment type="caution">
    <text evidence="9">The sequence shown here is derived from an EMBL/GenBank/DDBJ whole genome shotgun (WGS) entry which is preliminary data.</text>
</comment>
<organism evidence="9 10">
    <name type="scientific">Inhella crocodyli</name>
    <dbReference type="NCBI Taxonomy" id="2499851"/>
    <lineage>
        <taxon>Bacteria</taxon>
        <taxon>Pseudomonadati</taxon>
        <taxon>Pseudomonadota</taxon>
        <taxon>Betaproteobacteria</taxon>
        <taxon>Burkholderiales</taxon>
        <taxon>Sphaerotilaceae</taxon>
        <taxon>Inhella</taxon>
    </lineage>
</organism>
<sequence>MKRWGSHALQHLPAALLLLALFGAWEAAVRGGAVPPYLLPAPSTIASTLVDDFGSFAGAWAFTLKVTLSALALACASGIVGAALFALSPALERAVMPLAIGLQVTPLVAIAPIILIYVNEPSTALLLCAWVVAFFPILSNTLAGLRATDAGLNALFQLYGATRWQRLRFLLVPGCVPYFLAGLRIGAGLALIGAVVAEFAAGAAGSQTGLASRMLEASFRTDMPRMFACLALVVLTGLGLYGAVAALERAWVGTWRGR</sequence>
<evidence type="ECO:0000256" key="5">
    <source>
        <dbReference type="ARBA" id="ARBA00022989"/>
    </source>
</evidence>
<dbReference type="OrthoDB" id="9809660at2"/>
<gene>
    <name evidence="9" type="ORF">EOD73_13020</name>
</gene>
<evidence type="ECO:0000259" key="8">
    <source>
        <dbReference type="PROSITE" id="PS50928"/>
    </source>
</evidence>
<keyword evidence="3" id="KW-1003">Cell membrane</keyword>
<protein>
    <submittedName>
        <fullName evidence="9">ABC transporter permease</fullName>
    </submittedName>
</protein>